<dbReference type="InterPro" id="IPR004195">
    <property type="entry name" value="Head_decoration_D"/>
</dbReference>
<dbReference type="AlphaFoldDB" id="A0A071MBI5"/>
<evidence type="ECO:0008006" key="2">
    <source>
        <dbReference type="Google" id="ProtNLM"/>
    </source>
</evidence>
<dbReference type="EMBL" id="JJOA01000014">
    <property type="protein sequence ID" value="KEA58162.1"/>
    <property type="molecule type" value="Genomic_DNA"/>
</dbReference>
<sequence length="114" mass="11668">MSNWKVQAALTAEFLVSEGNGQISRERIVVKAGPALPAGQVLGVTSTGEYAPYDNAANDGSEVATALLYAPLAASEAPRPATGIVRLAEVVGGLLTGLDAAGRGDLAERHVIVR</sequence>
<comment type="caution">
    <text evidence="1">The sequence shown here is derived from an EMBL/GenBank/DDBJ whole genome shotgun (WGS) entry which is preliminary data.</text>
</comment>
<protein>
    <recommendedName>
        <fullName evidence="2">Head decoration protein</fullName>
    </recommendedName>
</protein>
<name>A0A071MBI5_9BURK</name>
<proteinExistence type="predicted"/>
<accession>A0A071MBI5</accession>
<evidence type="ECO:0000313" key="1">
    <source>
        <dbReference type="EMBL" id="KEA58162.1"/>
    </source>
</evidence>
<organism evidence="1">
    <name type="scientific">Burkholderia cenocepacia</name>
    <dbReference type="NCBI Taxonomy" id="95486"/>
    <lineage>
        <taxon>Bacteria</taxon>
        <taxon>Pseudomonadati</taxon>
        <taxon>Pseudomonadota</taxon>
        <taxon>Betaproteobacteria</taxon>
        <taxon>Burkholderiales</taxon>
        <taxon>Burkholderiaceae</taxon>
        <taxon>Burkholderia</taxon>
        <taxon>Burkholderia cepacia complex</taxon>
    </lineage>
</organism>
<dbReference type="Pfam" id="PF02924">
    <property type="entry name" value="HDPD"/>
    <property type="match status" value="1"/>
</dbReference>
<reference evidence="1" key="1">
    <citation type="submission" date="2014-04" db="EMBL/GenBank/DDBJ databases">
        <title>In planta biocontrol of soil-borne Fusarium wilt of banana through a plant endophytic bacterium, Burkholderia cenocepacia 869T2.</title>
        <authorList>
            <person name="Ho Y.-N."/>
            <person name="Chiang H.-M."/>
            <person name="Chao C.-P."/>
            <person name="Su C.-C."/>
            <person name="Hsu H.-F."/>
            <person name="Guo C.-T."/>
            <person name="Hsieh J.-L."/>
            <person name="Huang C.-C."/>
        </authorList>
    </citation>
    <scope>NUCLEOTIDE SEQUENCE [LARGE SCALE GENOMIC DNA]</scope>
    <source>
        <strain evidence="1">869T2</strain>
    </source>
</reference>
<gene>
    <name evidence="1" type="ORF">DT99_17520</name>
</gene>
<dbReference type="OrthoDB" id="9099687at2"/>